<evidence type="ECO:0000313" key="1">
    <source>
        <dbReference type="EMBL" id="TYR36193.1"/>
    </source>
</evidence>
<protein>
    <submittedName>
        <fullName evidence="1">Uncharacterized protein</fullName>
    </submittedName>
</protein>
<dbReference type="AlphaFoldDB" id="A0A5D4H7F8"/>
<dbReference type="EMBL" id="VTAV01000005">
    <property type="protein sequence ID" value="TYR36193.1"/>
    <property type="molecule type" value="Genomic_DNA"/>
</dbReference>
<reference evidence="1 2" key="1">
    <citation type="submission" date="2019-08" db="EMBL/GenBank/DDBJ databases">
        <title>Phlebobacter frassis gen. nov. sp. nov., a new member of family Sphingobacteriaceae isolated from sand fly rearing media.</title>
        <authorList>
            <person name="Kakumanu M.L."/>
            <person name="Marayati B.F."/>
            <person name="Wada-Katsumata A."/>
            <person name="Wasserberg G."/>
            <person name="Schal C."/>
            <person name="Apperson C.S."/>
            <person name="Ponnusamy L."/>
        </authorList>
    </citation>
    <scope>NUCLEOTIDE SEQUENCE [LARGE SCALE GENOMIC DNA]</scope>
    <source>
        <strain evidence="1 2">SSI9</strain>
    </source>
</reference>
<proteinExistence type="predicted"/>
<accession>A0A5D4H7F8</accession>
<comment type="caution">
    <text evidence="1">The sequence shown here is derived from an EMBL/GenBank/DDBJ whole genome shotgun (WGS) entry which is preliminary data.</text>
</comment>
<sequence>MNPREYIEKALDLQFGDDQQKASAKQLYQQAIQACRSEDDNFEHLYAHYELMRMHADENTEQAAAYARKCLEILDSAIQSGAIMHFSEQGQFQEEVIRYATNSIAWHTCLTTDNRQDLQEALELLSLGENYVDAPEHSYLLDTKVRLLLKLDRKEEAYQITRSCLINDPYVNHFDDILADDNYRQWKKEFERRQHIVFSDEERQFLQKAEAISHKIREGLAEAQASRENFSEKAPTKNVIGRVDATEKYGLPDYLPADSAYLLFLGDLHVQGPLTMEWVFRQAAELEAPKNIYGIIVDGDLLVNGDILDENYLHLYVRGNLQCDYFYSYNGQQIIKGDAHILQGIYGQYNDGQLDIYGKLHTPYILIDDHSMPGSAEGDFVHMQVSDHASRYDIAVGAHPNKDWQWIWEYFEDSQKLFAPDFWTEQDTFSVDQFLAYIKEGKNPFASLMDKQLKQHRRC</sequence>
<organism evidence="1 2">
    <name type="scientific">Sphingobacterium phlebotomi</name>
    <dbReference type="NCBI Taxonomy" id="2605433"/>
    <lineage>
        <taxon>Bacteria</taxon>
        <taxon>Pseudomonadati</taxon>
        <taxon>Bacteroidota</taxon>
        <taxon>Sphingobacteriia</taxon>
        <taxon>Sphingobacteriales</taxon>
        <taxon>Sphingobacteriaceae</taxon>
        <taxon>Sphingobacterium</taxon>
    </lineage>
</organism>
<evidence type="ECO:0000313" key="2">
    <source>
        <dbReference type="Proteomes" id="UP000322362"/>
    </source>
</evidence>
<dbReference type="RefSeq" id="WP_148919045.1">
    <property type="nucleotide sequence ID" value="NZ_VTAV01000005.1"/>
</dbReference>
<dbReference type="Proteomes" id="UP000322362">
    <property type="component" value="Unassembled WGS sequence"/>
</dbReference>
<gene>
    <name evidence="1" type="ORF">FXV77_09750</name>
</gene>
<name>A0A5D4H7F8_9SPHI</name>
<keyword evidence="2" id="KW-1185">Reference proteome</keyword>